<evidence type="ECO:0000313" key="2">
    <source>
        <dbReference type="EMBL" id="MCW1922682.1"/>
    </source>
</evidence>
<dbReference type="EMBL" id="JAPDDT010000003">
    <property type="protein sequence ID" value="MCW1922682.1"/>
    <property type="molecule type" value="Genomic_DNA"/>
</dbReference>
<dbReference type="Proteomes" id="UP001320876">
    <property type="component" value="Unassembled WGS sequence"/>
</dbReference>
<keyword evidence="3" id="KW-1185">Reference proteome</keyword>
<sequence length="409" mass="47407">MGRKLTLKPRFDKSRQEWVLSIPARLSPTGARRRLFWARGEEQEAIDYADKLKTGLDHFKDRAKDISPDLMRAAVKWNDVVMEYGFHGLEHFCATKLAELDAASKSPTLSSLLDAFEKDHQKNWSPQYLGKRWKPFRKRLHEVEPKKISVLDESFWRDWLAEWKKADKPGPTTYNQQMGMLRSIFELTAARKVHPINPFSDLPGAKDAKKAVPVSSPAEVRRLLAAAWEHDREMVPYFATCYFAGLRPDSEAKRVRFEHFDWKEGHLKVGVTKTDDNPTRHVHIEDALRQWMRAWMRKKGSIIPDNFAKRRRRLIYGFHTTPGATIGDEAKWKQLVPWGHDISRHTYGSMWEAAHRGEEGSVETLVANMGHVDFKTFRRYYLNSRPRSEGAEFWAIRPPTADGNIIAMA</sequence>
<name>A0ABT3GGD9_9BACT</name>
<dbReference type="InterPro" id="IPR050090">
    <property type="entry name" value="Tyrosine_recombinase_XerCD"/>
</dbReference>
<dbReference type="SUPFAM" id="SSF56349">
    <property type="entry name" value="DNA breaking-rejoining enzymes"/>
    <property type="match status" value="1"/>
</dbReference>
<evidence type="ECO:0000256" key="1">
    <source>
        <dbReference type="ARBA" id="ARBA00023172"/>
    </source>
</evidence>
<dbReference type="CDD" id="cd00397">
    <property type="entry name" value="DNA_BRE_C"/>
    <property type="match status" value="1"/>
</dbReference>
<dbReference type="PANTHER" id="PTHR30349:SF64">
    <property type="entry name" value="PROPHAGE INTEGRASE INTD-RELATED"/>
    <property type="match status" value="1"/>
</dbReference>
<dbReference type="InterPro" id="IPR011010">
    <property type="entry name" value="DNA_brk_join_enz"/>
</dbReference>
<protein>
    <submittedName>
        <fullName evidence="2">Site-specific integrase</fullName>
    </submittedName>
</protein>
<dbReference type="InterPro" id="IPR013762">
    <property type="entry name" value="Integrase-like_cat_sf"/>
</dbReference>
<reference evidence="2 3" key="1">
    <citation type="submission" date="2022-10" db="EMBL/GenBank/DDBJ databases">
        <title>Luteolibacter arcticus strain CCTCC AB 2014275, whole genome shotgun sequencing project.</title>
        <authorList>
            <person name="Zhao G."/>
            <person name="Shen L."/>
        </authorList>
    </citation>
    <scope>NUCLEOTIDE SEQUENCE [LARGE SCALE GENOMIC DNA]</scope>
    <source>
        <strain evidence="2 3">CCTCC AB 2014275</strain>
    </source>
</reference>
<evidence type="ECO:0000313" key="3">
    <source>
        <dbReference type="Proteomes" id="UP001320876"/>
    </source>
</evidence>
<dbReference type="Gene3D" id="1.10.443.10">
    <property type="entry name" value="Intergrase catalytic core"/>
    <property type="match status" value="1"/>
</dbReference>
<dbReference type="PANTHER" id="PTHR30349">
    <property type="entry name" value="PHAGE INTEGRASE-RELATED"/>
    <property type="match status" value="1"/>
</dbReference>
<comment type="caution">
    <text evidence="2">The sequence shown here is derived from an EMBL/GenBank/DDBJ whole genome shotgun (WGS) entry which is preliminary data.</text>
</comment>
<proteinExistence type="predicted"/>
<keyword evidence="1" id="KW-0233">DNA recombination</keyword>
<accession>A0ABT3GGD9</accession>
<organism evidence="2 3">
    <name type="scientific">Luteolibacter arcticus</name>
    <dbReference type="NCBI Taxonomy" id="1581411"/>
    <lineage>
        <taxon>Bacteria</taxon>
        <taxon>Pseudomonadati</taxon>
        <taxon>Verrucomicrobiota</taxon>
        <taxon>Verrucomicrobiia</taxon>
        <taxon>Verrucomicrobiales</taxon>
        <taxon>Verrucomicrobiaceae</taxon>
        <taxon>Luteolibacter</taxon>
    </lineage>
</organism>
<gene>
    <name evidence="2" type="ORF">OKA05_08965</name>
</gene>
<dbReference type="RefSeq" id="WP_264486790.1">
    <property type="nucleotide sequence ID" value="NZ_JAPDDT010000003.1"/>
</dbReference>